<reference evidence="3 4" key="1">
    <citation type="submission" date="2017-10" db="EMBL/GenBank/DDBJ databases">
        <title>Sequencing the genomes of 1000 actinobacteria strains.</title>
        <authorList>
            <person name="Klenk H.-P."/>
        </authorList>
    </citation>
    <scope>NUCLEOTIDE SEQUENCE [LARGE SCALE GENOMIC DNA]</scope>
    <source>
        <strain evidence="3 4">DSM 21801</strain>
    </source>
</reference>
<dbReference type="EMBL" id="PDJD01000001">
    <property type="protein sequence ID" value="PFG19413.1"/>
    <property type="molecule type" value="Genomic_DNA"/>
</dbReference>
<dbReference type="RefSeq" id="WP_098468539.1">
    <property type="nucleotide sequence ID" value="NZ_PDJD01000001.1"/>
</dbReference>
<dbReference type="AlphaFoldDB" id="A0A2A9CYE1"/>
<gene>
    <name evidence="3" type="ORF">ATL40_0973</name>
</gene>
<evidence type="ECO:0000313" key="4">
    <source>
        <dbReference type="Proteomes" id="UP000224915"/>
    </source>
</evidence>
<comment type="caution">
    <text evidence="3">The sequence shown here is derived from an EMBL/GenBank/DDBJ whole genome shotgun (WGS) entry which is preliminary data.</text>
</comment>
<sequence length="271" mass="27944">MGAADFLPRSGQQRGRELPPASPFAGDDGSCPPALAQALATEGPERIDAVVAALATSRVLVPVVAHEETDHEEAIRKKFSGGNSHADPGASGASGLEEADAAFEEERHASASMVTVKSPDGREALPIFSSVDAMRRWRADARPVPHQAVRAAMAAVDEAGGVMVLDAGDPAPAFVPRPAVWALARGEQWTPSPRDPAVVEEIQRVVGAVEGVRAVQVQPGGRAEVKVALAVVAGLTREQVQQVAGAAATALGESALVAERVDSVELALTTA</sequence>
<protein>
    <submittedName>
        <fullName evidence="3">Type III secretion system (T3SS) SseB-like protein</fullName>
    </submittedName>
</protein>
<accession>A0A2A9CYE1</accession>
<feature type="region of interest" description="Disordered" evidence="1">
    <location>
        <begin position="1"/>
        <end position="35"/>
    </location>
</feature>
<evidence type="ECO:0000313" key="3">
    <source>
        <dbReference type="EMBL" id="PFG19413.1"/>
    </source>
</evidence>
<keyword evidence="4" id="KW-1185">Reference proteome</keyword>
<proteinExistence type="predicted"/>
<evidence type="ECO:0000256" key="1">
    <source>
        <dbReference type="SAM" id="MobiDB-lite"/>
    </source>
</evidence>
<organism evidence="3 4">
    <name type="scientific">Serinibacter salmoneus</name>
    <dbReference type="NCBI Taxonomy" id="556530"/>
    <lineage>
        <taxon>Bacteria</taxon>
        <taxon>Bacillati</taxon>
        <taxon>Actinomycetota</taxon>
        <taxon>Actinomycetes</taxon>
        <taxon>Micrococcales</taxon>
        <taxon>Beutenbergiaceae</taxon>
        <taxon>Serinibacter</taxon>
    </lineage>
</organism>
<feature type="region of interest" description="Disordered" evidence="1">
    <location>
        <begin position="72"/>
        <end position="100"/>
    </location>
</feature>
<dbReference type="Pfam" id="PF07179">
    <property type="entry name" value="SseB"/>
    <property type="match status" value="1"/>
</dbReference>
<evidence type="ECO:0000259" key="2">
    <source>
        <dbReference type="Pfam" id="PF07179"/>
    </source>
</evidence>
<feature type="domain" description="SseB protein N-terminal" evidence="2">
    <location>
        <begin position="34"/>
        <end position="182"/>
    </location>
</feature>
<dbReference type="InterPro" id="IPR009839">
    <property type="entry name" value="SseB_N"/>
</dbReference>
<dbReference type="OrthoDB" id="5188303at2"/>
<dbReference type="Proteomes" id="UP000224915">
    <property type="component" value="Unassembled WGS sequence"/>
</dbReference>
<name>A0A2A9CYE1_9MICO</name>